<comment type="caution">
    <text evidence="1">The sequence shown here is derived from an EMBL/GenBank/DDBJ whole genome shotgun (WGS) entry which is preliminary data.</text>
</comment>
<dbReference type="Proteomes" id="UP000298663">
    <property type="component" value="Unassembled WGS sequence"/>
</dbReference>
<keyword evidence="2" id="KW-1185">Reference proteome</keyword>
<reference evidence="1 2" key="2">
    <citation type="journal article" date="2019" name="G3 (Bethesda)">
        <title>Hybrid Assembly of the Genome of the Entomopathogenic Nematode Steinernema carpocapsae Identifies the X-Chromosome.</title>
        <authorList>
            <person name="Serra L."/>
            <person name="Macchietto M."/>
            <person name="Macias-Munoz A."/>
            <person name="McGill C.J."/>
            <person name="Rodriguez I.M."/>
            <person name="Rodriguez B."/>
            <person name="Murad R."/>
            <person name="Mortazavi A."/>
        </authorList>
    </citation>
    <scope>NUCLEOTIDE SEQUENCE [LARGE SCALE GENOMIC DNA]</scope>
    <source>
        <strain evidence="1 2">ALL</strain>
    </source>
</reference>
<dbReference type="AlphaFoldDB" id="A0A4U5MMD2"/>
<accession>A0A4U5MMD2</accession>
<gene>
    <name evidence="1" type="ORF">L596_022635</name>
</gene>
<proteinExistence type="predicted"/>
<sequence>MMRLFSHHPPYATHSQRPGMSPFADNNSALCLVLCLKNVHFPKNGFIVPTSISLYKCPFQFRLPENIFRRHPQSQFPRRVDMRAPKFLFFLCKERNVYFAN</sequence>
<reference evidence="1 2" key="1">
    <citation type="journal article" date="2015" name="Genome Biol.">
        <title>Comparative genomics of Steinernema reveals deeply conserved gene regulatory networks.</title>
        <authorList>
            <person name="Dillman A.R."/>
            <person name="Macchietto M."/>
            <person name="Porter C.F."/>
            <person name="Rogers A."/>
            <person name="Williams B."/>
            <person name="Antoshechkin I."/>
            <person name="Lee M.M."/>
            <person name="Goodwin Z."/>
            <person name="Lu X."/>
            <person name="Lewis E.E."/>
            <person name="Goodrich-Blair H."/>
            <person name="Stock S.P."/>
            <person name="Adams B.J."/>
            <person name="Sternberg P.W."/>
            <person name="Mortazavi A."/>
        </authorList>
    </citation>
    <scope>NUCLEOTIDE SEQUENCE [LARGE SCALE GENOMIC DNA]</scope>
    <source>
        <strain evidence="1 2">ALL</strain>
    </source>
</reference>
<protein>
    <submittedName>
        <fullName evidence="1">Uncharacterized protein</fullName>
    </submittedName>
</protein>
<organism evidence="1 2">
    <name type="scientific">Steinernema carpocapsae</name>
    <name type="common">Entomopathogenic nematode</name>
    <dbReference type="NCBI Taxonomy" id="34508"/>
    <lineage>
        <taxon>Eukaryota</taxon>
        <taxon>Metazoa</taxon>
        <taxon>Ecdysozoa</taxon>
        <taxon>Nematoda</taxon>
        <taxon>Chromadorea</taxon>
        <taxon>Rhabditida</taxon>
        <taxon>Tylenchina</taxon>
        <taxon>Panagrolaimomorpha</taxon>
        <taxon>Strongyloidoidea</taxon>
        <taxon>Steinernematidae</taxon>
        <taxon>Steinernema</taxon>
    </lineage>
</organism>
<name>A0A4U5MMD2_STECR</name>
<evidence type="ECO:0000313" key="1">
    <source>
        <dbReference type="EMBL" id="TKR70634.1"/>
    </source>
</evidence>
<dbReference type="EMBL" id="AZBU02000007">
    <property type="protein sequence ID" value="TKR70634.1"/>
    <property type="molecule type" value="Genomic_DNA"/>
</dbReference>
<evidence type="ECO:0000313" key="2">
    <source>
        <dbReference type="Proteomes" id="UP000298663"/>
    </source>
</evidence>